<dbReference type="InterPro" id="IPR011697">
    <property type="entry name" value="Peptidase_C26"/>
</dbReference>
<dbReference type="GO" id="GO:0033969">
    <property type="term" value="F:gamma-glutamyl-gamma-aminobutyrate hydrolase activity"/>
    <property type="evidence" value="ECO:0007669"/>
    <property type="project" value="TreeGrafter"/>
</dbReference>
<dbReference type="GO" id="GO:0005829">
    <property type="term" value="C:cytosol"/>
    <property type="evidence" value="ECO:0007669"/>
    <property type="project" value="TreeGrafter"/>
</dbReference>
<name>A0A840I8F2_9ACTN</name>
<evidence type="ECO:0000313" key="1">
    <source>
        <dbReference type="EMBL" id="MBB4660551.1"/>
    </source>
</evidence>
<organism evidence="1 2">
    <name type="scientific">Conexibacter arvalis</name>
    <dbReference type="NCBI Taxonomy" id="912552"/>
    <lineage>
        <taxon>Bacteria</taxon>
        <taxon>Bacillati</taxon>
        <taxon>Actinomycetota</taxon>
        <taxon>Thermoleophilia</taxon>
        <taxon>Solirubrobacterales</taxon>
        <taxon>Conexibacteraceae</taxon>
        <taxon>Conexibacter</taxon>
    </lineage>
</organism>
<keyword evidence="2" id="KW-1185">Reference proteome</keyword>
<dbReference type="CDD" id="cd01745">
    <property type="entry name" value="GATase1_2"/>
    <property type="match status" value="1"/>
</dbReference>
<protein>
    <submittedName>
        <fullName evidence="1">Gamma-glutamyl-gamma-aminobutyrate hydrolase PuuD</fullName>
    </submittedName>
</protein>
<dbReference type="SUPFAM" id="SSF52317">
    <property type="entry name" value="Class I glutamine amidotransferase-like"/>
    <property type="match status" value="1"/>
</dbReference>
<dbReference type="RefSeq" id="WP_183337978.1">
    <property type="nucleotide sequence ID" value="NZ_JACHNU010000001.1"/>
</dbReference>
<dbReference type="EMBL" id="JACHNU010000001">
    <property type="protein sequence ID" value="MBB4660551.1"/>
    <property type="molecule type" value="Genomic_DNA"/>
</dbReference>
<sequence length="231" mass="23844">MHRPPAPLIGITTYRADARWGVWELPAALTPWAYVEAVADAGGAPVLLPPAGAPAEALVERLDGLLLCGGPDIAPARYGTDADARTGPLDLPRDEHELALIAAARARELPLLGICRGMQLLNVAAGGTLDQHIATAADHAAAPGVFAEHDVALAAGSTVARIVGPKTRVHSYHHQGIASLGADLTATGEAPDGTVEAIEVDGAPFALGVLWHPEMGTDRALFRALVEASRA</sequence>
<dbReference type="InterPro" id="IPR044668">
    <property type="entry name" value="PuuD-like"/>
</dbReference>
<dbReference type="Proteomes" id="UP000585272">
    <property type="component" value="Unassembled WGS sequence"/>
</dbReference>
<dbReference type="GO" id="GO:0006598">
    <property type="term" value="P:polyamine catabolic process"/>
    <property type="evidence" value="ECO:0007669"/>
    <property type="project" value="TreeGrafter"/>
</dbReference>
<dbReference type="PANTHER" id="PTHR43235:SF1">
    <property type="entry name" value="GLUTAMINE AMIDOTRANSFERASE PB2B2.05-RELATED"/>
    <property type="match status" value="1"/>
</dbReference>
<reference evidence="1 2" key="1">
    <citation type="submission" date="2020-08" db="EMBL/GenBank/DDBJ databases">
        <title>Genomic Encyclopedia of Archaeal and Bacterial Type Strains, Phase II (KMG-II): from individual species to whole genera.</title>
        <authorList>
            <person name="Goeker M."/>
        </authorList>
    </citation>
    <scope>NUCLEOTIDE SEQUENCE [LARGE SCALE GENOMIC DNA]</scope>
    <source>
        <strain evidence="1 2">DSM 23288</strain>
    </source>
</reference>
<dbReference type="PANTHER" id="PTHR43235">
    <property type="entry name" value="GLUTAMINE AMIDOTRANSFERASE PB2B2.05-RELATED"/>
    <property type="match status" value="1"/>
</dbReference>
<evidence type="ECO:0000313" key="2">
    <source>
        <dbReference type="Proteomes" id="UP000585272"/>
    </source>
</evidence>
<gene>
    <name evidence="1" type="ORF">BDZ31_000124</name>
</gene>
<accession>A0A840I8F2</accession>
<dbReference type="Pfam" id="PF07722">
    <property type="entry name" value="Peptidase_C26"/>
    <property type="match status" value="1"/>
</dbReference>
<keyword evidence="1" id="KW-0378">Hydrolase</keyword>
<dbReference type="Gene3D" id="3.40.50.880">
    <property type="match status" value="1"/>
</dbReference>
<comment type="caution">
    <text evidence="1">The sequence shown here is derived from an EMBL/GenBank/DDBJ whole genome shotgun (WGS) entry which is preliminary data.</text>
</comment>
<dbReference type="AlphaFoldDB" id="A0A840I8F2"/>
<dbReference type="InterPro" id="IPR029062">
    <property type="entry name" value="Class_I_gatase-like"/>
</dbReference>
<dbReference type="PROSITE" id="PS51273">
    <property type="entry name" value="GATASE_TYPE_1"/>
    <property type="match status" value="1"/>
</dbReference>
<proteinExistence type="predicted"/>